<dbReference type="Proteomes" id="UP000886653">
    <property type="component" value="Unassembled WGS sequence"/>
</dbReference>
<dbReference type="AlphaFoldDB" id="A0A9P6TB53"/>
<organism evidence="1 2">
    <name type="scientific">Cronartium quercuum f. sp. fusiforme G11</name>
    <dbReference type="NCBI Taxonomy" id="708437"/>
    <lineage>
        <taxon>Eukaryota</taxon>
        <taxon>Fungi</taxon>
        <taxon>Dikarya</taxon>
        <taxon>Basidiomycota</taxon>
        <taxon>Pucciniomycotina</taxon>
        <taxon>Pucciniomycetes</taxon>
        <taxon>Pucciniales</taxon>
        <taxon>Coleosporiaceae</taxon>
        <taxon>Cronartium</taxon>
    </lineage>
</organism>
<comment type="caution">
    <text evidence="1">The sequence shown here is derived from an EMBL/GenBank/DDBJ whole genome shotgun (WGS) entry which is preliminary data.</text>
</comment>
<name>A0A9P6TB53_9BASI</name>
<proteinExistence type="predicted"/>
<keyword evidence="2" id="KW-1185">Reference proteome</keyword>
<evidence type="ECO:0000313" key="2">
    <source>
        <dbReference type="Proteomes" id="UP000886653"/>
    </source>
</evidence>
<reference evidence="1" key="1">
    <citation type="submission" date="2013-11" db="EMBL/GenBank/DDBJ databases">
        <title>Genome sequence of the fusiform rust pathogen reveals effectors for host alternation and coevolution with pine.</title>
        <authorList>
            <consortium name="DOE Joint Genome Institute"/>
            <person name="Smith K."/>
            <person name="Pendleton A."/>
            <person name="Kubisiak T."/>
            <person name="Anderson C."/>
            <person name="Salamov A."/>
            <person name="Aerts A."/>
            <person name="Riley R."/>
            <person name="Clum A."/>
            <person name="Lindquist E."/>
            <person name="Ence D."/>
            <person name="Campbell M."/>
            <person name="Kronenberg Z."/>
            <person name="Feau N."/>
            <person name="Dhillon B."/>
            <person name="Hamelin R."/>
            <person name="Burleigh J."/>
            <person name="Smith J."/>
            <person name="Yandell M."/>
            <person name="Nelson C."/>
            <person name="Grigoriev I."/>
            <person name="Davis J."/>
        </authorList>
    </citation>
    <scope>NUCLEOTIDE SEQUENCE</scope>
    <source>
        <strain evidence="1">G11</strain>
    </source>
</reference>
<dbReference type="PANTHER" id="PTHR39398:SF1">
    <property type="entry name" value="CSN8_PSMD8_EIF3K DOMAIN-CONTAINING PROTEIN"/>
    <property type="match status" value="1"/>
</dbReference>
<dbReference type="OrthoDB" id="2100128at2759"/>
<evidence type="ECO:0000313" key="1">
    <source>
        <dbReference type="EMBL" id="KAG0144278.1"/>
    </source>
</evidence>
<protein>
    <submittedName>
        <fullName evidence="1">Uncharacterized protein</fullName>
    </submittedName>
</protein>
<accession>A0A9P6TB53</accession>
<dbReference type="PANTHER" id="PTHR39398">
    <property type="entry name" value="YALI0F14311P"/>
    <property type="match status" value="1"/>
</dbReference>
<dbReference type="EMBL" id="MU167299">
    <property type="protein sequence ID" value="KAG0144278.1"/>
    <property type="molecule type" value="Genomic_DNA"/>
</dbReference>
<sequence>MSEFSDSQSNKKINSTNSISIKPTDIVPSRKFTQINSSQPPSLFNQTLNLQKDVIDPMSLVASPSRGLDHQLGGSSSSTTELNQLDLTNPNFQSSFFIWLKKRIEAHHEIFLDPLAPNLNRAQNEFVSKSNSTSTSSKTITPEIISQQLQSLGTLIREIRKLREGIISIGRNDLFAIEVYELSAELLLEACEFEQLDKLLHYLIFNLYQLNSDQIELERRMNFIHHFNLRSH</sequence>
<gene>
    <name evidence="1" type="ORF">CROQUDRAFT_95288</name>
</gene>